<sequence length="41" mass="4532">MLHELRLGLVLGFGGDAGMKTEQIHTEMSAELPQILLNPDR</sequence>
<organism evidence="1 2">
    <name type="scientific">Neorhodopirellula pilleata</name>
    <dbReference type="NCBI Taxonomy" id="2714738"/>
    <lineage>
        <taxon>Bacteria</taxon>
        <taxon>Pseudomonadati</taxon>
        <taxon>Planctomycetota</taxon>
        <taxon>Planctomycetia</taxon>
        <taxon>Pirellulales</taxon>
        <taxon>Pirellulaceae</taxon>
        <taxon>Neorhodopirellula</taxon>
    </lineage>
</organism>
<protein>
    <submittedName>
        <fullName evidence="1">Uncharacterized protein</fullName>
    </submittedName>
</protein>
<dbReference type="Proteomes" id="UP000316213">
    <property type="component" value="Unassembled WGS sequence"/>
</dbReference>
<evidence type="ECO:0000313" key="2">
    <source>
        <dbReference type="Proteomes" id="UP000316213"/>
    </source>
</evidence>
<proteinExistence type="predicted"/>
<gene>
    <name evidence="1" type="ORF">Pla100_28190</name>
</gene>
<dbReference type="RefSeq" id="WP_261344794.1">
    <property type="nucleotide sequence ID" value="NZ_SJPM01000005.1"/>
</dbReference>
<reference evidence="1 2" key="1">
    <citation type="submission" date="2019-02" db="EMBL/GenBank/DDBJ databases">
        <title>Deep-cultivation of Planctomycetes and their phenomic and genomic characterization uncovers novel biology.</title>
        <authorList>
            <person name="Wiegand S."/>
            <person name="Jogler M."/>
            <person name="Boedeker C."/>
            <person name="Pinto D."/>
            <person name="Vollmers J."/>
            <person name="Rivas-Marin E."/>
            <person name="Kohn T."/>
            <person name="Peeters S.H."/>
            <person name="Heuer A."/>
            <person name="Rast P."/>
            <person name="Oberbeckmann S."/>
            <person name="Bunk B."/>
            <person name="Jeske O."/>
            <person name="Meyerdierks A."/>
            <person name="Storesund J.E."/>
            <person name="Kallscheuer N."/>
            <person name="Luecker S."/>
            <person name="Lage O.M."/>
            <person name="Pohl T."/>
            <person name="Merkel B.J."/>
            <person name="Hornburger P."/>
            <person name="Mueller R.-W."/>
            <person name="Bruemmer F."/>
            <person name="Labrenz M."/>
            <person name="Spormann A.M."/>
            <person name="Op Den Camp H."/>
            <person name="Overmann J."/>
            <person name="Amann R."/>
            <person name="Jetten M.S.M."/>
            <person name="Mascher T."/>
            <person name="Medema M.H."/>
            <person name="Devos D.P."/>
            <person name="Kaster A.-K."/>
            <person name="Ovreas L."/>
            <person name="Rohde M."/>
            <person name="Galperin M.Y."/>
            <person name="Jogler C."/>
        </authorList>
    </citation>
    <scope>NUCLEOTIDE SEQUENCE [LARGE SCALE GENOMIC DNA]</scope>
    <source>
        <strain evidence="1 2">Pla100</strain>
    </source>
</reference>
<evidence type="ECO:0000313" key="1">
    <source>
        <dbReference type="EMBL" id="TWT96342.1"/>
    </source>
</evidence>
<name>A0A5C6A8L1_9BACT</name>
<dbReference type="AlphaFoldDB" id="A0A5C6A8L1"/>
<keyword evidence="2" id="KW-1185">Reference proteome</keyword>
<comment type="caution">
    <text evidence="1">The sequence shown here is derived from an EMBL/GenBank/DDBJ whole genome shotgun (WGS) entry which is preliminary data.</text>
</comment>
<dbReference type="EMBL" id="SJPM01000005">
    <property type="protein sequence ID" value="TWT96342.1"/>
    <property type="molecule type" value="Genomic_DNA"/>
</dbReference>
<accession>A0A5C6A8L1</accession>